<keyword evidence="5" id="KW-0378">Hydrolase</keyword>
<dbReference type="EMBL" id="VDMD01000009">
    <property type="protein sequence ID" value="TRM63493.1"/>
    <property type="molecule type" value="Genomic_DNA"/>
</dbReference>
<evidence type="ECO:0000256" key="2">
    <source>
        <dbReference type="ARBA" id="ARBA00022840"/>
    </source>
</evidence>
<dbReference type="AlphaFoldDB" id="A0A550CFB3"/>
<reference evidence="5 6" key="1">
    <citation type="journal article" date="2019" name="New Phytol.">
        <title>Comparative genomics reveals unique wood-decay strategies and fruiting body development in the Schizophyllaceae.</title>
        <authorList>
            <person name="Almasi E."/>
            <person name="Sahu N."/>
            <person name="Krizsan K."/>
            <person name="Balint B."/>
            <person name="Kovacs G.M."/>
            <person name="Kiss B."/>
            <person name="Cseklye J."/>
            <person name="Drula E."/>
            <person name="Henrissat B."/>
            <person name="Nagy I."/>
            <person name="Chovatia M."/>
            <person name="Adam C."/>
            <person name="LaButti K."/>
            <person name="Lipzen A."/>
            <person name="Riley R."/>
            <person name="Grigoriev I.V."/>
            <person name="Nagy L.G."/>
        </authorList>
    </citation>
    <scope>NUCLEOTIDE SEQUENCE [LARGE SCALE GENOMIC DNA]</scope>
    <source>
        <strain evidence="5 6">NL-1724</strain>
    </source>
</reference>
<dbReference type="InterPro" id="IPR003439">
    <property type="entry name" value="ABC_transporter-like_ATP-bd"/>
</dbReference>
<organism evidence="5 6">
    <name type="scientific">Schizophyllum amplum</name>
    <dbReference type="NCBI Taxonomy" id="97359"/>
    <lineage>
        <taxon>Eukaryota</taxon>
        <taxon>Fungi</taxon>
        <taxon>Dikarya</taxon>
        <taxon>Basidiomycota</taxon>
        <taxon>Agaricomycotina</taxon>
        <taxon>Agaricomycetes</taxon>
        <taxon>Agaricomycetidae</taxon>
        <taxon>Agaricales</taxon>
        <taxon>Schizophyllaceae</taxon>
        <taxon>Schizophyllum</taxon>
    </lineage>
</organism>
<dbReference type="GO" id="GO:0016887">
    <property type="term" value="F:ATP hydrolysis activity"/>
    <property type="evidence" value="ECO:0007669"/>
    <property type="project" value="InterPro"/>
</dbReference>
<feature type="region of interest" description="Disordered" evidence="3">
    <location>
        <begin position="213"/>
        <end position="236"/>
    </location>
</feature>
<dbReference type="PROSITE" id="PS50893">
    <property type="entry name" value="ABC_TRANSPORTER_2"/>
    <property type="match status" value="1"/>
</dbReference>
<proteinExistence type="predicted"/>
<dbReference type="GO" id="GO:0005524">
    <property type="term" value="F:ATP binding"/>
    <property type="evidence" value="ECO:0007669"/>
    <property type="project" value="UniProtKB-KW"/>
</dbReference>
<dbReference type="Pfam" id="PF00005">
    <property type="entry name" value="ABC_tran"/>
    <property type="match status" value="1"/>
</dbReference>
<dbReference type="SMART" id="SM00382">
    <property type="entry name" value="AAA"/>
    <property type="match status" value="1"/>
</dbReference>
<dbReference type="OrthoDB" id="6500128at2759"/>
<name>A0A550CFB3_9AGAR</name>
<dbReference type="SUPFAM" id="SSF52540">
    <property type="entry name" value="P-loop containing nucleoside triphosphate hydrolases"/>
    <property type="match status" value="1"/>
</dbReference>
<dbReference type="InterPro" id="IPR039421">
    <property type="entry name" value="Type_1_exporter"/>
</dbReference>
<feature type="domain" description="ABC transporter" evidence="4">
    <location>
        <begin position="1"/>
        <end position="233"/>
    </location>
</feature>
<gene>
    <name evidence="5" type="ORF">BD626DRAFT_402094</name>
</gene>
<comment type="caution">
    <text evidence="5">The sequence shown here is derived from an EMBL/GenBank/DDBJ whole genome shotgun (WGS) entry which is preliminary data.</text>
</comment>
<accession>A0A550CFB3</accession>
<dbReference type="InterPro" id="IPR003593">
    <property type="entry name" value="AAA+_ATPase"/>
</dbReference>
<dbReference type="Proteomes" id="UP000320762">
    <property type="component" value="Unassembled WGS sequence"/>
</dbReference>
<dbReference type="STRING" id="97359.A0A550CFB3"/>
<feature type="compositionally biased region" description="Basic and acidic residues" evidence="3">
    <location>
        <begin position="216"/>
        <end position="236"/>
    </location>
</feature>
<evidence type="ECO:0000259" key="4">
    <source>
        <dbReference type="PROSITE" id="PS50893"/>
    </source>
</evidence>
<evidence type="ECO:0000313" key="5">
    <source>
        <dbReference type="EMBL" id="TRM63493.1"/>
    </source>
</evidence>
<evidence type="ECO:0000313" key="6">
    <source>
        <dbReference type="Proteomes" id="UP000320762"/>
    </source>
</evidence>
<keyword evidence="2" id="KW-0067">ATP-binding</keyword>
<dbReference type="GO" id="GO:0042626">
    <property type="term" value="F:ATPase-coupled transmembrane transporter activity"/>
    <property type="evidence" value="ECO:0007669"/>
    <property type="project" value="TreeGrafter"/>
</dbReference>
<evidence type="ECO:0000256" key="3">
    <source>
        <dbReference type="SAM" id="MobiDB-lite"/>
    </source>
</evidence>
<dbReference type="Gene3D" id="3.40.50.300">
    <property type="entry name" value="P-loop containing nucleotide triphosphate hydrolases"/>
    <property type="match status" value="1"/>
</dbReference>
<dbReference type="PANTHER" id="PTHR24221:SF423">
    <property type="entry name" value="ABC TRANSPORTER"/>
    <property type="match status" value="1"/>
</dbReference>
<sequence length="236" mass="25566">MKAVDGVSAHIKSGQIVLLTGTCSSGKTSLLNALLRLLPTSDGELLLDGRPATEYAADELRRSAVYLSQGEAVLPLSLRENVLLGARTDDAKCADMLAQRALDLANFHREEHWLGRDCHARGTSAWNRRTLVEAERMRVIAARAFACLLAGGARLVLVDNAFAALDGPSESQLIDRILAHRGSATVVIVSGRLTHLAARADLILRMNDGRIVQQGTHEEPTRDDEGAYVKLHSDTK</sequence>
<evidence type="ECO:0000256" key="1">
    <source>
        <dbReference type="ARBA" id="ARBA00022741"/>
    </source>
</evidence>
<keyword evidence="6" id="KW-1185">Reference proteome</keyword>
<protein>
    <submittedName>
        <fullName evidence="5">P-loop containing nucleoside triphosphate hydrolase protein</fullName>
    </submittedName>
</protein>
<dbReference type="PANTHER" id="PTHR24221">
    <property type="entry name" value="ATP-BINDING CASSETTE SUB-FAMILY B"/>
    <property type="match status" value="1"/>
</dbReference>
<keyword evidence="1" id="KW-0547">Nucleotide-binding</keyword>
<dbReference type="InterPro" id="IPR027417">
    <property type="entry name" value="P-loop_NTPase"/>
</dbReference>